<feature type="transmembrane region" description="Helical" evidence="6">
    <location>
        <begin position="60"/>
        <end position="80"/>
    </location>
</feature>
<feature type="transmembrane region" description="Helical" evidence="6">
    <location>
        <begin position="131"/>
        <end position="149"/>
    </location>
</feature>
<organism evidence="7 8">
    <name type="scientific">Danxiaibacter flavus</name>
    <dbReference type="NCBI Taxonomy" id="3049108"/>
    <lineage>
        <taxon>Bacteria</taxon>
        <taxon>Pseudomonadati</taxon>
        <taxon>Bacteroidota</taxon>
        <taxon>Chitinophagia</taxon>
        <taxon>Chitinophagales</taxon>
        <taxon>Chitinophagaceae</taxon>
        <taxon>Danxiaibacter</taxon>
    </lineage>
</organism>
<keyword evidence="3 6" id="KW-0812">Transmembrane</keyword>
<feature type="transmembrane region" description="Helical" evidence="6">
    <location>
        <begin position="21"/>
        <end position="40"/>
    </location>
</feature>
<dbReference type="PANTHER" id="PTHR23519:SF1">
    <property type="entry name" value="AUTOPHAGY-RELATED PROTEIN 22"/>
    <property type="match status" value="1"/>
</dbReference>
<evidence type="ECO:0000256" key="2">
    <source>
        <dbReference type="ARBA" id="ARBA00022448"/>
    </source>
</evidence>
<evidence type="ECO:0000256" key="4">
    <source>
        <dbReference type="ARBA" id="ARBA00022989"/>
    </source>
</evidence>
<evidence type="ECO:0000256" key="1">
    <source>
        <dbReference type="ARBA" id="ARBA00004127"/>
    </source>
</evidence>
<dbReference type="Gene3D" id="1.20.1250.20">
    <property type="entry name" value="MFS general substrate transporter like domains"/>
    <property type="match status" value="1"/>
</dbReference>
<feature type="transmembrane region" description="Helical" evidence="6">
    <location>
        <begin position="92"/>
        <end position="111"/>
    </location>
</feature>
<protein>
    <submittedName>
        <fullName evidence="7">MFS transporter</fullName>
    </submittedName>
</protein>
<feature type="transmembrane region" description="Helical" evidence="6">
    <location>
        <begin position="201"/>
        <end position="222"/>
    </location>
</feature>
<dbReference type="Proteomes" id="UP001560573">
    <property type="component" value="Unassembled WGS sequence"/>
</dbReference>
<feature type="transmembrane region" description="Helical" evidence="6">
    <location>
        <begin position="420"/>
        <end position="438"/>
    </location>
</feature>
<keyword evidence="4 6" id="KW-1133">Transmembrane helix</keyword>
<proteinExistence type="predicted"/>
<dbReference type="SUPFAM" id="SSF103473">
    <property type="entry name" value="MFS general substrate transporter"/>
    <property type="match status" value="1"/>
</dbReference>
<dbReference type="Pfam" id="PF11700">
    <property type="entry name" value="ATG22"/>
    <property type="match status" value="2"/>
</dbReference>
<keyword evidence="5 6" id="KW-0472">Membrane</keyword>
<evidence type="ECO:0000256" key="5">
    <source>
        <dbReference type="ARBA" id="ARBA00023136"/>
    </source>
</evidence>
<evidence type="ECO:0000256" key="6">
    <source>
        <dbReference type="SAM" id="Phobius"/>
    </source>
</evidence>
<comment type="subcellular location">
    <subcellularLocation>
        <location evidence="1">Endomembrane system</location>
        <topology evidence="1">Multi-pass membrane protein</topology>
    </subcellularLocation>
</comment>
<evidence type="ECO:0000313" key="7">
    <source>
        <dbReference type="EMBL" id="MEX6690276.1"/>
    </source>
</evidence>
<reference evidence="7 8" key="1">
    <citation type="submission" date="2023-07" db="EMBL/GenBank/DDBJ databases">
        <authorList>
            <person name="Lian W.-H."/>
        </authorList>
    </citation>
    <scope>NUCLEOTIDE SEQUENCE [LARGE SCALE GENOMIC DNA]</scope>
    <source>
        <strain evidence="7 8">SYSU DXS3180</strain>
    </source>
</reference>
<feature type="transmembrane region" description="Helical" evidence="6">
    <location>
        <begin position="170"/>
        <end position="189"/>
    </location>
</feature>
<dbReference type="PANTHER" id="PTHR23519">
    <property type="entry name" value="AUTOPHAGY-RELATED PROTEIN 22"/>
    <property type="match status" value="1"/>
</dbReference>
<feature type="transmembrane region" description="Helical" evidence="6">
    <location>
        <begin position="326"/>
        <end position="344"/>
    </location>
</feature>
<dbReference type="EMBL" id="JAULBC010000008">
    <property type="protein sequence ID" value="MEX6690276.1"/>
    <property type="molecule type" value="Genomic_DNA"/>
</dbReference>
<dbReference type="InterPro" id="IPR050495">
    <property type="entry name" value="ATG22/LtaA_families"/>
</dbReference>
<keyword evidence="8" id="KW-1185">Reference proteome</keyword>
<comment type="caution">
    <text evidence="7">The sequence shown here is derived from an EMBL/GenBank/DDBJ whole genome shotgun (WGS) entry which is preliminary data.</text>
</comment>
<sequence>MQTASKRVINGWAMYDWANSAYNLVITSTIFPAYYTAITANDRTGHEVSFFGKKVVNTVLFDYVLSAAYLIIVFLSPILSSIADYKGNKKKFMQFFCYVGSISCCGLFIFGPQQDAGGHAAGFAPYVLEGSMLFFMLAAVGYCGSLVFYNSYLPEIAGEKDQDRVSAKGFALGYIGSIILQVICFIVVLKPDLFGIKDNFLPSRISFFLVGLWWVGFAQVTFARLPASRINPVEKSGSVVAHGFNELKKVYRQVVKMPVLKRFLRSFFFYSMGVQTVMLVATIFGGKELELPSQTLIVTIMIIQFVAIAGAYMMSKLSEKFGNLPVLAFVIIIWIGICIGGYFIEKGSANQFYILGGVVGLVMGGIQSLSRSTYSKLMPETKDTASFFSFYDVTEKLAIVIGTFSFGLVEAVAGNMRNSVLALMVYFVIAFVLMLFAIKRFNQEKRAAVQEAVL</sequence>
<dbReference type="InterPro" id="IPR024671">
    <property type="entry name" value="Atg22-like"/>
</dbReference>
<dbReference type="InterPro" id="IPR036259">
    <property type="entry name" value="MFS_trans_sf"/>
</dbReference>
<keyword evidence="2" id="KW-0813">Transport</keyword>
<accession>A0ABV3ZK70</accession>
<name>A0ABV3ZK70_9BACT</name>
<evidence type="ECO:0000256" key="3">
    <source>
        <dbReference type="ARBA" id="ARBA00022692"/>
    </source>
</evidence>
<feature type="transmembrane region" description="Helical" evidence="6">
    <location>
        <begin position="350"/>
        <end position="369"/>
    </location>
</feature>
<feature type="transmembrane region" description="Helical" evidence="6">
    <location>
        <begin position="397"/>
        <end position="414"/>
    </location>
</feature>
<dbReference type="RefSeq" id="WP_369331690.1">
    <property type="nucleotide sequence ID" value="NZ_JAULBC010000008.1"/>
</dbReference>
<feature type="transmembrane region" description="Helical" evidence="6">
    <location>
        <begin position="267"/>
        <end position="284"/>
    </location>
</feature>
<evidence type="ECO:0000313" key="8">
    <source>
        <dbReference type="Proteomes" id="UP001560573"/>
    </source>
</evidence>
<feature type="transmembrane region" description="Helical" evidence="6">
    <location>
        <begin position="296"/>
        <end position="314"/>
    </location>
</feature>
<gene>
    <name evidence="7" type="ORF">QTN47_22390</name>
</gene>